<organism evidence="7 8">
    <name type="scientific">Agromyces fucosus</name>
    <dbReference type="NCBI Taxonomy" id="41985"/>
    <lineage>
        <taxon>Bacteria</taxon>
        <taxon>Bacillati</taxon>
        <taxon>Actinomycetota</taxon>
        <taxon>Actinomycetes</taxon>
        <taxon>Micrococcales</taxon>
        <taxon>Microbacteriaceae</taxon>
        <taxon>Agromyces</taxon>
    </lineage>
</organism>
<sequence>MADPQGAPRPAGFVARLRSLGALDLEVALRAALAAVVPLTVLVVLGRVDLAAYAAFGGMTAIFGRSEPYRTRVRTVTAAGAAQLTAIGAGILLSATDAPLAIEAAVLAAVIAVVIIGYNTLGVTPSGPLFAVFAVLVCAAQPVDEGSGWLRWGVAAAAAAFAWLLAMSGWLLRRAAPRRARTIFKPLPRQAPVRVRASADPRVWLNVVQNVVAALAAGGAALLLGIGHPYWAVVSAVAVIPPARAAHTVQRAWHRVIGTAVGVGVAGLVLWPEPPIWVLVVVIGICQFGAELLVGRHYGAALVFVTPLALTVAHLAGSAPLPVLLGDRLVETVIGAALGVAAVLAARRFVEFVPMPPPTVATPSIEPEEQP</sequence>
<proteinExistence type="predicted"/>
<evidence type="ECO:0000256" key="4">
    <source>
        <dbReference type="ARBA" id="ARBA00023136"/>
    </source>
</evidence>
<feature type="domain" description="Integral membrane bound transporter" evidence="6">
    <location>
        <begin position="217"/>
        <end position="341"/>
    </location>
</feature>
<comment type="caution">
    <text evidence="7">The sequence shown here is derived from an EMBL/GenBank/DDBJ whole genome shotgun (WGS) entry which is preliminary data.</text>
</comment>
<keyword evidence="8" id="KW-1185">Reference proteome</keyword>
<dbReference type="GO" id="GO:0016020">
    <property type="term" value="C:membrane"/>
    <property type="evidence" value="ECO:0007669"/>
    <property type="project" value="UniProtKB-SubCell"/>
</dbReference>
<evidence type="ECO:0000259" key="6">
    <source>
        <dbReference type="Pfam" id="PF13515"/>
    </source>
</evidence>
<feature type="transmembrane region" description="Helical" evidence="5">
    <location>
        <begin position="230"/>
        <end position="246"/>
    </location>
</feature>
<evidence type="ECO:0000313" key="7">
    <source>
        <dbReference type="EMBL" id="RXZ47842.1"/>
    </source>
</evidence>
<accession>A0A4Q2JJ77</accession>
<feature type="transmembrane region" description="Helical" evidence="5">
    <location>
        <begin position="126"/>
        <end position="143"/>
    </location>
</feature>
<dbReference type="OrthoDB" id="4989419at2"/>
<keyword evidence="2 5" id="KW-0812">Transmembrane</keyword>
<evidence type="ECO:0000256" key="3">
    <source>
        <dbReference type="ARBA" id="ARBA00022989"/>
    </source>
</evidence>
<comment type="subcellular location">
    <subcellularLocation>
        <location evidence="1">Membrane</location>
        <topology evidence="1">Multi-pass membrane protein</topology>
    </subcellularLocation>
</comment>
<dbReference type="RefSeq" id="WP_082571397.1">
    <property type="nucleotide sequence ID" value="NZ_SDPO01000003.1"/>
</dbReference>
<dbReference type="Proteomes" id="UP000292935">
    <property type="component" value="Unassembled WGS sequence"/>
</dbReference>
<protein>
    <submittedName>
        <fullName evidence="7">FUSC family protein</fullName>
    </submittedName>
</protein>
<reference evidence="7 8" key="1">
    <citation type="submission" date="2019-01" db="EMBL/GenBank/DDBJ databases">
        <authorList>
            <person name="Li J."/>
        </authorList>
    </citation>
    <scope>NUCLEOTIDE SEQUENCE [LARGE SCALE GENOMIC DNA]</scope>
    <source>
        <strain evidence="7 8">CCUG 35506</strain>
    </source>
</reference>
<feature type="transmembrane region" description="Helical" evidence="5">
    <location>
        <begin position="76"/>
        <end position="94"/>
    </location>
</feature>
<evidence type="ECO:0000313" key="8">
    <source>
        <dbReference type="Proteomes" id="UP000292935"/>
    </source>
</evidence>
<keyword evidence="3 5" id="KW-1133">Transmembrane helix</keyword>
<evidence type="ECO:0000256" key="1">
    <source>
        <dbReference type="ARBA" id="ARBA00004141"/>
    </source>
</evidence>
<name>A0A4Q2JJ77_9MICO</name>
<feature type="transmembrane region" description="Helical" evidence="5">
    <location>
        <begin position="276"/>
        <end position="294"/>
    </location>
</feature>
<gene>
    <name evidence="7" type="ORF">ESP57_15055</name>
</gene>
<feature type="transmembrane region" description="Helical" evidence="5">
    <location>
        <begin position="329"/>
        <end position="346"/>
    </location>
</feature>
<dbReference type="Pfam" id="PF13515">
    <property type="entry name" value="FUSC_2"/>
    <property type="match status" value="1"/>
</dbReference>
<keyword evidence="4 5" id="KW-0472">Membrane</keyword>
<feature type="transmembrane region" description="Helical" evidence="5">
    <location>
        <begin position="301"/>
        <end position="323"/>
    </location>
</feature>
<feature type="transmembrane region" description="Helical" evidence="5">
    <location>
        <begin position="253"/>
        <end position="270"/>
    </location>
</feature>
<feature type="transmembrane region" description="Helical" evidence="5">
    <location>
        <begin position="149"/>
        <end position="172"/>
    </location>
</feature>
<dbReference type="InterPro" id="IPR049453">
    <property type="entry name" value="Memb_transporter_dom"/>
</dbReference>
<evidence type="ECO:0000256" key="2">
    <source>
        <dbReference type="ARBA" id="ARBA00022692"/>
    </source>
</evidence>
<feature type="transmembrane region" description="Helical" evidence="5">
    <location>
        <begin position="203"/>
        <end position="224"/>
    </location>
</feature>
<evidence type="ECO:0000256" key="5">
    <source>
        <dbReference type="SAM" id="Phobius"/>
    </source>
</evidence>
<feature type="transmembrane region" description="Helical" evidence="5">
    <location>
        <begin position="27"/>
        <end position="56"/>
    </location>
</feature>
<dbReference type="AlphaFoldDB" id="A0A4Q2JJ77"/>
<dbReference type="EMBL" id="SDPO01000003">
    <property type="protein sequence ID" value="RXZ47842.1"/>
    <property type="molecule type" value="Genomic_DNA"/>
</dbReference>
<feature type="transmembrane region" description="Helical" evidence="5">
    <location>
        <begin position="100"/>
        <end position="119"/>
    </location>
</feature>